<gene>
    <name evidence="2" type="ORF">PCASD_08273</name>
</gene>
<dbReference type="Proteomes" id="UP000235392">
    <property type="component" value="Unassembled WGS sequence"/>
</dbReference>
<reference evidence="2 3" key="1">
    <citation type="submission" date="2017-11" db="EMBL/GenBank/DDBJ databases">
        <title>De novo assembly and phasing of dikaryotic genomes from two isolates of Puccinia coronata f. sp. avenae, the causal agent of oat crown rust.</title>
        <authorList>
            <person name="Miller M.E."/>
            <person name="Zhang Y."/>
            <person name="Omidvar V."/>
            <person name="Sperschneider J."/>
            <person name="Schwessinger B."/>
            <person name="Raley C."/>
            <person name="Palmer J.M."/>
            <person name="Garnica D."/>
            <person name="Upadhyaya N."/>
            <person name="Rathjen J."/>
            <person name="Taylor J.M."/>
            <person name="Park R.F."/>
            <person name="Dodds P.N."/>
            <person name="Hirsch C.D."/>
            <person name="Kianian S.F."/>
            <person name="Figueroa M."/>
        </authorList>
    </citation>
    <scope>NUCLEOTIDE SEQUENCE [LARGE SCALE GENOMIC DNA]</scope>
    <source>
        <strain evidence="2">12SD80</strain>
    </source>
</reference>
<dbReference type="AlphaFoldDB" id="A0A2N5V128"/>
<evidence type="ECO:0000256" key="1">
    <source>
        <dbReference type="SAM" id="MobiDB-lite"/>
    </source>
</evidence>
<feature type="compositionally biased region" description="Polar residues" evidence="1">
    <location>
        <begin position="12"/>
        <end position="41"/>
    </location>
</feature>
<comment type="caution">
    <text evidence="2">The sequence shown here is derived from an EMBL/GenBank/DDBJ whole genome shotgun (WGS) entry which is preliminary data.</text>
</comment>
<feature type="region of interest" description="Disordered" evidence="1">
    <location>
        <begin position="57"/>
        <end position="81"/>
    </location>
</feature>
<dbReference type="EMBL" id="PGCI01000065">
    <property type="protein sequence ID" value="PLW43709.1"/>
    <property type="molecule type" value="Genomic_DNA"/>
</dbReference>
<organism evidence="2 3">
    <name type="scientific">Puccinia coronata f. sp. avenae</name>
    <dbReference type="NCBI Taxonomy" id="200324"/>
    <lineage>
        <taxon>Eukaryota</taxon>
        <taxon>Fungi</taxon>
        <taxon>Dikarya</taxon>
        <taxon>Basidiomycota</taxon>
        <taxon>Pucciniomycotina</taxon>
        <taxon>Pucciniomycetes</taxon>
        <taxon>Pucciniales</taxon>
        <taxon>Pucciniaceae</taxon>
        <taxon>Puccinia</taxon>
    </lineage>
</organism>
<accession>A0A2N5V128</accession>
<protein>
    <submittedName>
        <fullName evidence="2">Uncharacterized protein</fullName>
    </submittedName>
</protein>
<sequence>MEMPNSGPRETASAQRAGSKQQTRTILANPSQKPAETTPAQNALPKFQRLKIKVGPTAKHKAALPQSKDLSDPASIPVPLPTCRPGQRCKWIAKAGKQ</sequence>
<evidence type="ECO:0000313" key="2">
    <source>
        <dbReference type="EMBL" id="PLW43709.1"/>
    </source>
</evidence>
<proteinExistence type="predicted"/>
<name>A0A2N5V128_9BASI</name>
<feature type="region of interest" description="Disordered" evidence="1">
    <location>
        <begin position="1"/>
        <end position="43"/>
    </location>
</feature>
<evidence type="ECO:0000313" key="3">
    <source>
        <dbReference type="Proteomes" id="UP000235392"/>
    </source>
</evidence>